<evidence type="ECO:0000313" key="3">
    <source>
        <dbReference type="Proteomes" id="UP000092420"/>
    </source>
</evidence>
<dbReference type="InterPro" id="IPR029060">
    <property type="entry name" value="PIN-like_dom_sf"/>
</dbReference>
<accession>A0A150JMS6</accession>
<sequence length="72" mass="8279">MNALESIFDLGIEIITPTRKLLYDTIEISYKYDITGYDATYIALSNELSGNFITSDKKLFEKTKNMFSIEIL</sequence>
<proteinExistence type="predicted"/>
<dbReference type="EMBL" id="LNJE01000001">
    <property type="protein sequence ID" value="KYC58532.1"/>
    <property type="molecule type" value="Genomic_DNA"/>
</dbReference>
<dbReference type="Proteomes" id="UP000092420">
    <property type="component" value="Unassembled WGS sequence"/>
</dbReference>
<dbReference type="EMBL" id="LNJB01000046">
    <property type="protein sequence ID" value="KYC52358.1"/>
    <property type="molecule type" value="Genomic_DNA"/>
</dbReference>
<evidence type="ECO:0000313" key="2">
    <source>
        <dbReference type="EMBL" id="KYC58532.1"/>
    </source>
</evidence>
<dbReference type="Gene3D" id="3.40.50.1010">
    <property type="entry name" value="5'-nuclease"/>
    <property type="match status" value="1"/>
</dbReference>
<dbReference type="CDD" id="cd09873">
    <property type="entry name" value="PIN_Pae0151-like"/>
    <property type="match status" value="1"/>
</dbReference>
<organism evidence="1 3">
    <name type="scientific">Candidatus Methanofastidiosum methylothiophilum</name>
    <dbReference type="NCBI Taxonomy" id="1705564"/>
    <lineage>
        <taxon>Archaea</taxon>
        <taxon>Methanobacteriati</taxon>
        <taxon>Methanobacteriota</taxon>
        <taxon>Stenosarchaea group</taxon>
        <taxon>Candidatus Methanofastidiosia</taxon>
        <taxon>Candidatus Methanofastidiosales</taxon>
        <taxon>Candidatus Methanofastidiosaceae</taxon>
        <taxon>Candidatus Methanofastidiosum</taxon>
    </lineage>
</organism>
<reference evidence="1 3" key="1">
    <citation type="journal article" date="2016" name="ISME J.">
        <title>Chasing the elusive Euryarchaeota class WSA2: genomes reveal a uniquely fastidious methyl-reducing methanogen.</title>
        <authorList>
            <person name="Nobu M.K."/>
            <person name="Narihiro T."/>
            <person name="Kuroda K."/>
            <person name="Mei R."/>
            <person name="Liu W.T."/>
        </authorList>
    </citation>
    <scope>NUCLEOTIDE SEQUENCE [LARGE SCALE GENOMIC DNA]</scope>
    <source>
        <strain evidence="1">ADurb1013_Bin02101</strain>
        <strain evidence="2">ADurb1213_Bin02801</strain>
    </source>
</reference>
<dbReference type="SUPFAM" id="SSF88723">
    <property type="entry name" value="PIN domain-like"/>
    <property type="match status" value="1"/>
</dbReference>
<evidence type="ECO:0000313" key="1">
    <source>
        <dbReference type="EMBL" id="KYC52358.1"/>
    </source>
</evidence>
<dbReference type="GO" id="GO:0016787">
    <property type="term" value="F:hydrolase activity"/>
    <property type="evidence" value="ECO:0007669"/>
    <property type="project" value="UniProtKB-KW"/>
</dbReference>
<dbReference type="EC" id="3.1.-.-" evidence="1"/>
<accession>A0A150J5E7</accession>
<dbReference type="InterPro" id="IPR044153">
    <property type="entry name" value="PIN_Pae0151-like"/>
</dbReference>
<dbReference type="AlphaFoldDB" id="A0A150J5E7"/>
<gene>
    <name evidence="1" type="primary">vapC3</name>
    <name evidence="1" type="ORF">AN188_01589</name>
    <name evidence="2" type="ORF">APG09_00002</name>
</gene>
<keyword evidence="1" id="KW-0378">Hydrolase</keyword>
<comment type="caution">
    <text evidence="1">The sequence shown here is derived from an EMBL/GenBank/DDBJ whole genome shotgun (WGS) entry which is preliminary data.</text>
</comment>
<name>A0A150J5E7_9EURY</name>
<protein>
    <submittedName>
        <fullName evidence="1">Ribonuclease VapC3</fullName>
        <ecNumber evidence="1">3.1.-.-</ecNumber>
    </submittedName>
</protein>